<accession>A0ABU7S369</accession>
<reference evidence="2 3" key="1">
    <citation type="submission" date="2024-01" db="EMBL/GenBank/DDBJ databases">
        <title>Genome insights into Plantactinospora sonchi sp. nov.</title>
        <authorList>
            <person name="Wang L."/>
        </authorList>
    </citation>
    <scope>NUCLEOTIDE SEQUENCE [LARGE SCALE GENOMIC DNA]</scope>
    <source>
        <strain evidence="2 3">NEAU-QY2</strain>
    </source>
</reference>
<dbReference type="Proteomes" id="UP001332243">
    <property type="component" value="Unassembled WGS sequence"/>
</dbReference>
<protein>
    <submittedName>
        <fullName evidence="2">Uncharacterized protein</fullName>
    </submittedName>
</protein>
<evidence type="ECO:0000313" key="3">
    <source>
        <dbReference type="Proteomes" id="UP001332243"/>
    </source>
</evidence>
<dbReference type="EMBL" id="JAZGQK010000034">
    <property type="protein sequence ID" value="MEE6263149.1"/>
    <property type="molecule type" value="Genomic_DNA"/>
</dbReference>
<sequence length="49" mass="5179">MSQLVRDTTTSAMRRIAVIRTTHAVAGRPATACRRTSGPATAPALGGWR</sequence>
<evidence type="ECO:0000256" key="1">
    <source>
        <dbReference type="SAM" id="MobiDB-lite"/>
    </source>
</evidence>
<dbReference type="RefSeq" id="WP_331218085.1">
    <property type="nucleotide sequence ID" value="NZ_JAZGQK010000034.1"/>
</dbReference>
<gene>
    <name evidence="2" type="ORF">V1633_32185</name>
</gene>
<organism evidence="2 3">
    <name type="scientific">Plantactinospora sonchi</name>
    <dbReference type="NCBI Taxonomy" id="1544735"/>
    <lineage>
        <taxon>Bacteria</taxon>
        <taxon>Bacillati</taxon>
        <taxon>Actinomycetota</taxon>
        <taxon>Actinomycetes</taxon>
        <taxon>Micromonosporales</taxon>
        <taxon>Micromonosporaceae</taxon>
        <taxon>Plantactinospora</taxon>
    </lineage>
</organism>
<evidence type="ECO:0000313" key="2">
    <source>
        <dbReference type="EMBL" id="MEE6263149.1"/>
    </source>
</evidence>
<comment type="caution">
    <text evidence="2">The sequence shown here is derived from an EMBL/GenBank/DDBJ whole genome shotgun (WGS) entry which is preliminary data.</text>
</comment>
<keyword evidence="3" id="KW-1185">Reference proteome</keyword>
<name>A0ABU7S369_9ACTN</name>
<proteinExistence type="predicted"/>
<feature type="region of interest" description="Disordered" evidence="1">
    <location>
        <begin position="29"/>
        <end position="49"/>
    </location>
</feature>